<reference evidence="1 2" key="1">
    <citation type="submission" date="2017-11" db="EMBL/GenBank/DDBJ databases">
        <title>Comparitive Functional Genomics of Dry Heat Resistant strains isolated from the Viking Spacecraft.</title>
        <authorList>
            <person name="Seuylemezian A."/>
            <person name="Cooper K."/>
            <person name="Vaishampayan P."/>
        </authorList>
    </citation>
    <scope>NUCLEOTIDE SEQUENCE [LARGE SCALE GENOMIC DNA]</scope>
    <source>
        <strain evidence="1 2">V1-29</strain>
    </source>
</reference>
<dbReference type="OrthoDB" id="9921257at2"/>
<comment type="caution">
    <text evidence="1">The sequence shown here is derived from an EMBL/GenBank/DDBJ whole genome shotgun (WGS) entry which is preliminary data.</text>
</comment>
<evidence type="ECO:0000313" key="2">
    <source>
        <dbReference type="Proteomes" id="UP000234748"/>
    </source>
</evidence>
<dbReference type="EMBL" id="PGUY01000062">
    <property type="protein sequence ID" value="PLT28371.1"/>
    <property type="molecule type" value="Genomic_DNA"/>
</dbReference>
<dbReference type="AlphaFoldDB" id="A0A2N5M1Z4"/>
<protein>
    <submittedName>
        <fullName evidence="1">Uncharacterized protein</fullName>
    </submittedName>
</protein>
<dbReference type="RefSeq" id="WP_101645036.1">
    <property type="nucleotide sequence ID" value="NZ_PGUY01000062.1"/>
</dbReference>
<proteinExistence type="predicted"/>
<name>A0A2N5M1Z4_9BACI</name>
<sequence>MAEKLVSKDKILKMLLEINDQLEVLEDTLGITADKEKEEIWRDSSEIMDNAQKIYSGTAQLLQRINGSSSRERKTLEIGSGLEPYLVRG</sequence>
<dbReference type="Proteomes" id="UP000234748">
    <property type="component" value="Unassembled WGS sequence"/>
</dbReference>
<evidence type="ECO:0000313" key="1">
    <source>
        <dbReference type="EMBL" id="PLT28371.1"/>
    </source>
</evidence>
<organism evidence="1 2">
    <name type="scientific">Peribacillus deserti</name>
    <dbReference type="NCBI Taxonomy" id="673318"/>
    <lineage>
        <taxon>Bacteria</taxon>
        <taxon>Bacillati</taxon>
        <taxon>Bacillota</taxon>
        <taxon>Bacilli</taxon>
        <taxon>Bacillales</taxon>
        <taxon>Bacillaceae</taxon>
        <taxon>Peribacillus</taxon>
    </lineage>
</organism>
<accession>A0A2N5M1Z4</accession>
<gene>
    <name evidence="1" type="ORF">CUU66_19335</name>
</gene>
<keyword evidence="2" id="KW-1185">Reference proteome</keyword>